<keyword evidence="6" id="KW-1185">Reference proteome</keyword>
<dbReference type="PROSITE" id="PS00953">
    <property type="entry name" value="GLYCOSYL_HYDROL_F25_1"/>
    <property type="match status" value="1"/>
</dbReference>
<dbReference type="InterPro" id="IPR008270">
    <property type="entry name" value="Glyco_hydro_25_AS"/>
</dbReference>
<proteinExistence type="inferred from homology"/>
<dbReference type="GO" id="GO:0016998">
    <property type="term" value="P:cell wall macromolecule catabolic process"/>
    <property type="evidence" value="ECO:0007669"/>
    <property type="project" value="InterPro"/>
</dbReference>
<gene>
    <name evidence="5" type="ORF">SAMN05216598_3916</name>
</gene>
<dbReference type="PROSITE" id="PS51904">
    <property type="entry name" value="GLYCOSYL_HYDROL_F25_2"/>
    <property type="match status" value="1"/>
</dbReference>
<dbReference type="CDD" id="cd00599">
    <property type="entry name" value="GH25_muramidase"/>
    <property type="match status" value="1"/>
</dbReference>
<dbReference type="RefSeq" id="WP_090207729.1">
    <property type="nucleotide sequence ID" value="NZ_LT629777.1"/>
</dbReference>
<name>A0A1H1XIC1_9PSED</name>
<dbReference type="GeneID" id="300208832"/>
<dbReference type="Pfam" id="PF01183">
    <property type="entry name" value="Glyco_hydro_25"/>
    <property type="match status" value="1"/>
</dbReference>
<dbReference type="GO" id="GO:0009253">
    <property type="term" value="P:peptidoglycan catabolic process"/>
    <property type="evidence" value="ECO:0007669"/>
    <property type="project" value="InterPro"/>
</dbReference>
<dbReference type="EC" id="3.2.1.17" evidence="4"/>
<keyword evidence="2 4" id="KW-0378">Hydrolase</keyword>
<evidence type="ECO:0000313" key="6">
    <source>
        <dbReference type="Proteomes" id="UP000199524"/>
    </source>
</evidence>
<evidence type="ECO:0000256" key="3">
    <source>
        <dbReference type="ARBA" id="ARBA00023295"/>
    </source>
</evidence>
<dbReference type="AlphaFoldDB" id="A0A1H1XIC1"/>
<dbReference type="InterPro" id="IPR018077">
    <property type="entry name" value="Glyco_hydro_fam25_subgr"/>
</dbReference>
<organism evidence="5 6">
    <name type="scientific">Pseudomonas asplenii</name>
    <dbReference type="NCBI Taxonomy" id="53407"/>
    <lineage>
        <taxon>Bacteria</taxon>
        <taxon>Pseudomonadati</taxon>
        <taxon>Pseudomonadota</taxon>
        <taxon>Gammaproteobacteria</taxon>
        <taxon>Pseudomonadales</taxon>
        <taxon>Pseudomonadaceae</taxon>
        <taxon>Pseudomonas</taxon>
    </lineage>
</organism>
<evidence type="ECO:0000256" key="1">
    <source>
        <dbReference type="ARBA" id="ARBA00010646"/>
    </source>
</evidence>
<dbReference type="SUPFAM" id="SSF51445">
    <property type="entry name" value="(Trans)glycosidases"/>
    <property type="match status" value="1"/>
</dbReference>
<dbReference type="PANTHER" id="PTHR34135">
    <property type="entry name" value="LYSOZYME"/>
    <property type="match status" value="1"/>
</dbReference>
<dbReference type="InterPro" id="IPR002053">
    <property type="entry name" value="Glyco_hydro_25"/>
</dbReference>
<dbReference type="Gene3D" id="3.20.20.80">
    <property type="entry name" value="Glycosidases"/>
    <property type="match status" value="1"/>
</dbReference>
<reference evidence="6" key="1">
    <citation type="submission" date="2016-10" db="EMBL/GenBank/DDBJ databases">
        <authorList>
            <person name="Varghese N."/>
            <person name="Submissions S."/>
        </authorList>
    </citation>
    <scope>NUCLEOTIDE SEQUENCE [LARGE SCALE GENOMIC DNA]</scope>
    <source>
        <strain evidence="6">ATCC 23835</strain>
    </source>
</reference>
<keyword evidence="3 4" id="KW-0326">Glycosidase</keyword>
<dbReference type="InterPro" id="IPR017853">
    <property type="entry name" value="GH"/>
</dbReference>
<dbReference type="GO" id="GO:0003796">
    <property type="term" value="F:lysozyme activity"/>
    <property type="evidence" value="ECO:0007669"/>
    <property type="project" value="UniProtKB-EC"/>
</dbReference>
<protein>
    <recommendedName>
        <fullName evidence="4">Lysozyme</fullName>
        <ecNumber evidence="4">3.2.1.17</ecNumber>
    </recommendedName>
</protein>
<sequence length="212" mass="23994">MSCKETDSNAYARGIDVSRWQGRIDWARVASAGITQAMVKMTEGGTYVDPRFVENFRGMRAQGLRAGVYHYFRALSSTPCEQLANIRKQLAEVGFEAGRDLLAIDVETQHNEQASPDQMADALHSLVTSVRALLDGAYPLIYTSPDLWDRSVAWHKHEFSECPLWVAHWQVDEPSLPQSWSRRGKSWSWWQHSSKGLVDGIQGEVDLDWVKA</sequence>
<dbReference type="EMBL" id="LT629777">
    <property type="protein sequence ID" value="SDT08841.1"/>
    <property type="molecule type" value="Genomic_DNA"/>
</dbReference>
<dbReference type="GO" id="GO:0016052">
    <property type="term" value="P:carbohydrate catabolic process"/>
    <property type="evidence" value="ECO:0007669"/>
    <property type="project" value="TreeGrafter"/>
</dbReference>
<evidence type="ECO:0000256" key="4">
    <source>
        <dbReference type="RuleBase" id="RU361176"/>
    </source>
</evidence>
<dbReference type="SMART" id="SM00641">
    <property type="entry name" value="Glyco_25"/>
    <property type="match status" value="1"/>
</dbReference>
<dbReference type="Proteomes" id="UP000199524">
    <property type="component" value="Chromosome I"/>
</dbReference>
<accession>A0A1H1XIC1</accession>
<dbReference type="PANTHER" id="PTHR34135:SF2">
    <property type="entry name" value="LYSOZYME"/>
    <property type="match status" value="1"/>
</dbReference>
<evidence type="ECO:0000256" key="2">
    <source>
        <dbReference type="ARBA" id="ARBA00022801"/>
    </source>
</evidence>
<comment type="catalytic activity">
    <reaction evidence="4">
        <text>Hydrolysis of (1-&gt;4)-beta-linkages between N-acetylmuramic acid and N-acetyl-D-glucosamine residues in a peptidoglycan and between N-acetyl-D-glucosamine residues in chitodextrins.</text>
        <dbReference type="EC" id="3.2.1.17"/>
    </reaction>
</comment>
<evidence type="ECO:0000313" key="5">
    <source>
        <dbReference type="EMBL" id="SDT08841.1"/>
    </source>
</evidence>
<comment type="similarity">
    <text evidence="1 4">Belongs to the glycosyl hydrolase 25 family.</text>
</comment>